<protein>
    <submittedName>
        <fullName evidence="1">Uncharacterized protein</fullName>
    </submittedName>
</protein>
<dbReference type="EMBL" id="SMCS01000010">
    <property type="protein sequence ID" value="TCV91628.1"/>
    <property type="molecule type" value="Genomic_DNA"/>
</dbReference>
<sequence length="79" mass="8742">MRYLDGQEVMLNDVVDLGSDWTGWVVAVMDTRQYSAEHPGAQWGYLEQGAMVECPQAGLIHYVVADEDLVLIRRSASAG</sequence>
<evidence type="ECO:0000313" key="2">
    <source>
        <dbReference type="Proteomes" id="UP000295645"/>
    </source>
</evidence>
<accession>A0A4R3YJS0</accession>
<keyword evidence="2" id="KW-1185">Reference proteome</keyword>
<dbReference type="Proteomes" id="UP000295645">
    <property type="component" value="Unassembled WGS sequence"/>
</dbReference>
<name>A0A4R3YJS0_9GAMM</name>
<organism evidence="1 2">
    <name type="scientific">Luteibacter rhizovicinus</name>
    <dbReference type="NCBI Taxonomy" id="242606"/>
    <lineage>
        <taxon>Bacteria</taxon>
        <taxon>Pseudomonadati</taxon>
        <taxon>Pseudomonadota</taxon>
        <taxon>Gammaproteobacteria</taxon>
        <taxon>Lysobacterales</taxon>
        <taxon>Rhodanobacteraceae</taxon>
        <taxon>Luteibacter</taxon>
    </lineage>
</organism>
<gene>
    <name evidence="1" type="ORF">EC912_11058</name>
</gene>
<evidence type="ECO:0000313" key="1">
    <source>
        <dbReference type="EMBL" id="TCV91628.1"/>
    </source>
</evidence>
<dbReference type="OrthoDB" id="9135677at2"/>
<proteinExistence type="predicted"/>
<dbReference type="AlphaFoldDB" id="A0A4R3YJS0"/>
<reference evidence="1 2" key="1">
    <citation type="submission" date="2019-03" db="EMBL/GenBank/DDBJ databases">
        <title>Above-ground endophytic microbial communities from plants in different locations in the United States.</title>
        <authorList>
            <person name="Frank C."/>
        </authorList>
    </citation>
    <scope>NUCLEOTIDE SEQUENCE [LARGE SCALE GENOMIC DNA]</scope>
    <source>
        <strain evidence="1 2">LP_13_YM</strain>
    </source>
</reference>
<comment type="caution">
    <text evidence="1">The sequence shown here is derived from an EMBL/GenBank/DDBJ whole genome shotgun (WGS) entry which is preliminary data.</text>
</comment>